<reference evidence="1" key="3">
    <citation type="journal article" date="2017" name="Nature">
        <title>Genome sequence of the progenitor of the wheat D genome Aegilops tauschii.</title>
        <authorList>
            <person name="Luo M.C."/>
            <person name="Gu Y.Q."/>
            <person name="Puiu D."/>
            <person name="Wang H."/>
            <person name="Twardziok S.O."/>
            <person name="Deal K.R."/>
            <person name="Huo N."/>
            <person name="Zhu T."/>
            <person name="Wang L."/>
            <person name="Wang Y."/>
            <person name="McGuire P.E."/>
            <person name="Liu S."/>
            <person name="Long H."/>
            <person name="Ramasamy R.K."/>
            <person name="Rodriguez J.C."/>
            <person name="Van S.L."/>
            <person name="Yuan L."/>
            <person name="Wang Z."/>
            <person name="Xia Z."/>
            <person name="Xiao L."/>
            <person name="Anderson O.D."/>
            <person name="Ouyang S."/>
            <person name="Liang Y."/>
            <person name="Zimin A.V."/>
            <person name="Pertea G."/>
            <person name="Qi P."/>
            <person name="Bennetzen J.L."/>
            <person name="Dai X."/>
            <person name="Dawson M.W."/>
            <person name="Muller H.G."/>
            <person name="Kugler K."/>
            <person name="Rivarola-Duarte L."/>
            <person name="Spannagl M."/>
            <person name="Mayer K.F.X."/>
            <person name="Lu F.H."/>
            <person name="Bevan M.W."/>
            <person name="Leroy P."/>
            <person name="Li P."/>
            <person name="You F.M."/>
            <person name="Sun Q."/>
            <person name="Liu Z."/>
            <person name="Lyons E."/>
            <person name="Wicker T."/>
            <person name="Salzberg S.L."/>
            <person name="Devos K.M."/>
            <person name="Dvorak J."/>
        </authorList>
    </citation>
    <scope>NUCLEOTIDE SEQUENCE [LARGE SCALE GENOMIC DNA]</scope>
    <source>
        <strain evidence="1">cv. AL8/78</strain>
    </source>
</reference>
<dbReference type="AlphaFoldDB" id="A0A453HWT7"/>
<organism evidence="1 2">
    <name type="scientific">Aegilops tauschii subsp. strangulata</name>
    <name type="common">Goatgrass</name>
    <dbReference type="NCBI Taxonomy" id="200361"/>
    <lineage>
        <taxon>Eukaryota</taxon>
        <taxon>Viridiplantae</taxon>
        <taxon>Streptophyta</taxon>
        <taxon>Embryophyta</taxon>
        <taxon>Tracheophyta</taxon>
        <taxon>Spermatophyta</taxon>
        <taxon>Magnoliopsida</taxon>
        <taxon>Liliopsida</taxon>
        <taxon>Poales</taxon>
        <taxon>Poaceae</taxon>
        <taxon>BOP clade</taxon>
        <taxon>Pooideae</taxon>
        <taxon>Triticodae</taxon>
        <taxon>Triticeae</taxon>
        <taxon>Triticinae</taxon>
        <taxon>Aegilops</taxon>
    </lineage>
</organism>
<protein>
    <submittedName>
        <fullName evidence="1">Uncharacterized protein</fullName>
    </submittedName>
</protein>
<keyword evidence="2" id="KW-1185">Reference proteome</keyword>
<evidence type="ECO:0000313" key="2">
    <source>
        <dbReference type="Proteomes" id="UP000015105"/>
    </source>
</evidence>
<dbReference type="Gramene" id="AET4Gv20329400.7">
    <property type="protein sequence ID" value="AET4Gv20329400.7"/>
    <property type="gene ID" value="AET4Gv20329400"/>
</dbReference>
<reference evidence="1" key="4">
    <citation type="submission" date="2019-03" db="UniProtKB">
        <authorList>
            <consortium name="EnsemblPlants"/>
        </authorList>
    </citation>
    <scope>IDENTIFICATION</scope>
</reference>
<reference evidence="2" key="1">
    <citation type="journal article" date="2014" name="Science">
        <title>Ancient hybridizations among the ancestral genomes of bread wheat.</title>
        <authorList>
            <consortium name="International Wheat Genome Sequencing Consortium,"/>
            <person name="Marcussen T."/>
            <person name="Sandve S.R."/>
            <person name="Heier L."/>
            <person name="Spannagl M."/>
            <person name="Pfeifer M."/>
            <person name="Jakobsen K.S."/>
            <person name="Wulff B.B."/>
            <person name="Steuernagel B."/>
            <person name="Mayer K.F."/>
            <person name="Olsen O.A."/>
        </authorList>
    </citation>
    <scope>NUCLEOTIDE SEQUENCE [LARGE SCALE GENOMIC DNA]</scope>
    <source>
        <strain evidence="2">cv. AL8/78</strain>
    </source>
</reference>
<reference evidence="2" key="2">
    <citation type="journal article" date="2017" name="Nat. Plants">
        <title>The Aegilops tauschii genome reveals multiple impacts of transposons.</title>
        <authorList>
            <person name="Zhao G."/>
            <person name="Zou C."/>
            <person name="Li K."/>
            <person name="Wang K."/>
            <person name="Li T."/>
            <person name="Gao L."/>
            <person name="Zhang X."/>
            <person name="Wang H."/>
            <person name="Yang Z."/>
            <person name="Liu X."/>
            <person name="Jiang W."/>
            <person name="Mao L."/>
            <person name="Kong X."/>
            <person name="Jiao Y."/>
            <person name="Jia J."/>
        </authorList>
    </citation>
    <scope>NUCLEOTIDE SEQUENCE [LARGE SCALE GENOMIC DNA]</scope>
    <source>
        <strain evidence="2">cv. AL8/78</strain>
    </source>
</reference>
<proteinExistence type="predicted"/>
<evidence type="ECO:0000313" key="1">
    <source>
        <dbReference type="EnsemblPlants" id="AET4Gv20329400.7"/>
    </source>
</evidence>
<dbReference type="Proteomes" id="UP000015105">
    <property type="component" value="Chromosome 4D"/>
</dbReference>
<sequence>RVEEGLAAAIRRLRRALRQVRSLKELIQNETVPCPIDIVNNAIDDHLAKRLTELCGSENKLVVGSAEYKRIIEMNLGITCLYVDVPDCEIIIWSQMNPVCTLLGFPTGDMTIVLLYEAPVGIAIFSFEGDYLNDPAKVLIFSLLMLLKIWLSSMKNSRSSNRSLCFFYRTFGNACHRLV</sequence>
<name>A0A453HWT7_AEGTS</name>
<accession>A0A453HWT7</accession>
<reference evidence="1" key="5">
    <citation type="journal article" date="2021" name="G3 (Bethesda)">
        <title>Aegilops tauschii genome assembly Aet v5.0 features greater sequence contiguity and improved annotation.</title>
        <authorList>
            <person name="Wang L."/>
            <person name="Zhu T."/>
            <person name="Rodriguez J.C."/>
            <person name="Deal K.R."/>
            <person name="Dubcovsky J."/>
            <person name="McGuire P.E."/>
            <person name="Lux T."/>
            <person name="Spannagl M."/>
            <person name="Mayer K.F.X."/>
            <person name="Baldrich P."/>
            <person name="Meyers B.C."/>
            <person name="Huo N."/>
            <person name="Gu Y.Q."/>
            <person name="Zhou H."/>
            <person name="Devos K.M."/>
            <person name="Bennetzen J.L."/>
            <person name="Unver T."/>
            <person name="Budak H."/>
            <person name="Gulick P.J."/>
            <person name="Galiba G."/>
            <person name="Kalapos B."/>
            <person name="Nelson D.R."/>
            <person name="Li P."/>
            <person name="You F.M."/>
            <person name="Luo M.C."/>
            <person name="Dvorak J."/>
        </authorList>
    </citation>
    <scope>NUCLEOTIDE SEQUENCE [LARGE SCALE GENOMIC DNA]</scope>
    <source>
        <strain evidence="1">cv. AL8/78</strain>
    </source>
</reference>
<dbReference type="EnsemblPlants" id="AET4Gv20329400.7">
    <property type="protein sequence ID" value="AET4Gv20329400.7"/>
    <property type="gene ID" value="AET4Gv20329400"/>
</dbReference>